<dbReference type="GeneID" id="66080100"/>
<keyword evidence="1" id="KW-0732">Signal</keyword>
<organism evidence="2 3">
    <name type="scientific">Marasmius oreades</name>
    <name type="common">fairy-ring Marasmius</name>
    <dbReference type="NCBI Taxonomy" id="181124"/>
    <lineage>
        <taxon>Eukaryota</taxon>
        <taxon>Fungi</taxon>
        <taxon>Dikarya</taxon>
        <taxon>Basidiomycota</taxon>
        <taxon>Agaricomycotina</taxon>
        <taxon>Agaricomycetes</taxon>
        <taxon>Agaricomycetidae</taxon>
        <taxon>Agaricales</taxon>
        <taxon>Marasmiineae</taxon>
        <taxon>Marasmiaceae</taxon>
        <taxon>Marasmius</taxon>
    </lineage>
</organism>
<dbReference type="OrthoDB" id="3105909at2759"/>
<name>A0A9P7UPI6_9AGAR</name>
<sequence>MGVLVVNKTIVILLFHLKLVKVVISEERHLSKLLHDVLHSGDYDIPKEIHLIMQKYTTRQLRYITLLHPFPIHDLQDPPKVQDLTGFINLDPDTGWAHSRECTYGRLPPDGSCLNLIVEEPLPIEQLGVDETRLRSREVIHFLNRFRVNIFNPSPTFVLE</sequence>
<feature type="signal peptide" evidence="1">
    <location>
        <begin position="1"/>
        <end position="25"/>
    </location>
</feature>
<dbReference type="EMBL" id="CM032187">
    <property type="protein sequence ID" value="KAG7089328.1"/>
    <property type="molecule type" value="Genomic_DNA"/>
</dbReference>
<proteinExistence type="predicted"/>
<dbReference type="AlphaFoldDB" id="A0A9P7UPI6"/>
<evidence type="ECO:0000256" key="1">
    <source>
        <dbReference type="SAM" id="SignalP"/>
    </source>
</evidence>
<evidence type="ECO:0000313" key="3">
    <source>
        <dbReference type="Proteomes" id="UP001049176"/>
    </source>
</evidence>
<feature type="chain" id="PRO_5040367708" evidence="1">
    <location>
        <begin position="26"/>
        <end position="160"/>
    </location>
</feature>
<dbReference type="RefSeq" id="XP_043005798.1">
    <property type="nucleotide sequence ID" value="XM_043156014.1"/>
</dbReference>
<evidence type="ECO:0000313" key="2">
    <source>
        <dbReference type="EMBL" id="KAG7089328.1"/>
    </source>
</evidence>
<dbReference type="Proteomes" id="UP001049176">
    <property type="component" value="Chromosome 7"/>
</dbReference>
<keyword evidence="3" id="KW-1185">Reference proteome</keyword>
<reference evidence="2" key="1">
    <citation type="journal article" date="2021" name="Genome Biol. Evol.">
        <title>The assembled and annotated genome of the fairy-ring fungus Marasmius oreades.</title>
        <authorList>
            <person name="Hiltunen M."/>
            <person name="Ament-Velasquez S.L."/>
            <person name="Johannesson H."/>
        </authorList>
    </citation>
    <scope>NUCLEOTIDE SEQUENCE</scope>
    <source>
        <strain evidence="2">03SP1</strain>
    </source>
</reference>
<protein>
    <submittedName>
        <fullName evidence="2">Uncharacterized protein</fullName>
    </submittedName>
</protein>
<accession>A0A9P7UPI6</accession>
<dbReference type="KEGG" id="more:E1B28_011025"/>
<gene>
    <name evidence="2" type="ORF">E1B28_011025</name>
</gene>
<comment type="caution">
    <text evidence="2">The sequence shown here is derived from an EMBL/GenBank/DDBJ whole genome shotgun (WGS) entry which is preliminary data.</text>
</comment>